<reference evidence="1" key="2">
    <citation type="journal article" date="2015" name="Fish Shellfish Immunol.">
        <title>Early steps in the European eel (Anguilla anguilla)-Vibrio vulnificus interaction in the gills: Role of the RtxA13 toxin.</title>
        <authorList>
            <person name="Callol A."/>
            <person name="Pajuelo D."/>
            <person name="Ebbesson L."/>
            <person name="Teles M."/>
            <person name="MacKenzie S."/>
            <person name="Amaro C."/>
        </authorList>
    </citation>
    <scope>NUCLEOTIDE SEQUENCE</scope>
</reference>
<organism evidence="1">
    <name type="scientific">Anguilla anguilla</name>
    <name type="common">European freshwater eel</name>
    <name type="synonym">Muraena anguilla</name>
    <dbReference type="NCBI Taxonomy" id="7936"/>
    <lineage>
        <taxon>Eukaryota</taxon>
        <taxon>Metazoa</taxon>
        <taxon>Chordata</taxon>
        <taxon>Craniata</taxon>
        <taxon>Vertebrata</taxon>
        <taxon>Euteleostomi</taxon>
        <taxon>Actinopterygii</taxon>
        <taxon>Neopterygii</taxon>
        <taxon>Teleostei</taxon>
        <taxon>Anguilliformes</taxon>
        <taxon>Anguillidae</taxon>
        <taxon>Anguilla</taxon>
    </lineage>
</organism>
<accession>A0A0E9Q3C3</accession>
<dbReference type="AlphaFoldDB" id="A0A0E9Q3C3"/>
<dbReference type="EMBL" id="GBXM01097550">
    <property type="protein sequence ID" value="JAH11027.1"/>
    <property type="molecule type" value="Transcribed_RNA"/>
</dbReference>
<proteinExistence type="predicted"/>
<reference evidence="1" key="1">
    <citation type="submission" date="2014-11" db="EMBL/GenBank/DDBJ databases">
        <authorList>
            <person name="Amaro Gonzalez C."/>
        </authorList>
    </citation>
    <scope>NUCLEOTIDE SEQUENCE</scope>
</reference>
<name>A0A0E9Q3C3_ANGAN</name>
<sequence>MTGTREKGQTRVIIRGTDAALIKNTTALYTSFCSPANKVA</sequence>
<protein>
    <submittedName>
        <fullName evidence="1">Uncharacterized protein</fullName>
    </submittedName>
</protein>
<evidence type="ECO:0000313" key="1">
    <source>
        <dbReference type="EMBL" id="JAH11027.1"/>
    </source>
</evidence>